<dbReference type="Proteomes" id="UP001218218">
    <property type="component" value="Unassembled WGS sequence"/>
</dbReference>
<dbReference type="GO" id="GO:0005576">
    <property type="term" value="C:extracellular region"/>
    <property type="evidence" value="ECO:0007669"/>
    <property type="project" value="UniProtKB-SubCell"/>
</dbReference>
<evidence type="ECO:0000313" key="8">
    <source>
        <dbReference type="EMBL" id="KAJ7323156.1"/>
    </source>
</evidence>
<name>A0AAD6ZHX4_9AGAR</name>
<gene>
    <name evidence="8" type="ORF">DFH08DRAFT_817734</name>
</gene>
<evidence type="ECO:0000256" key="6">
    <source>
        <dbReference type="SAM" id="Phobius"/>
    </source>
</evidence>
<comment type="caution">
    <text evidence="8">The sequence shown here is derived from an EMBL/GenBank/DDBJ whole genome shotgun (WGS) entry which is preliminary data.</text>
</comment>
<dbReference type="InterPro" id="IPR008427">
    <property type="entry name" value="Extracellular_membr_CFEM_dom"/>
</dbReference>
<dbReference type="EMBL" id="JARIHO010000047">
    <property type="protein sequence ID" value="KAJ7323156.1"/>
    <property type="molecule type" value="Genomic_DNA"/>
</dbReference>
<protein>
    <recommendedName>
        <fullName evidence="7">CFEM domain-containing protein</fullName>
    </recommendedName>
</protein>
<keyword evidence="4" id="KW-1015">Disulfide bond</keyword>
<evidence type="ECO:0000256" key="1">
    <source>
        <dbReference type="ARBA" id="ARBA00004613"/>
    </source>
</evidence>
<feature type="region of interest" description="Disordered" evidence="5">
    <location>
        <begin position="239"/>
        <end position="275"/>
    </location>
</feature>
<accession>A0AAD6ZHX4</accession>
<feature type="transmembrane region" description="Helical" evidence="6">
    <location>
        <begin position="289"/>
        <end position="307"/>
    </location>
</feature>
<keyword evidence="6" id="KW-0812">Transmembrane</keyword>
<feature type="region of interest" description="Disordered" evidence="5">
    <location>
        <begin position="144"/>
        <end position="166"/>
    </location>
</feature>
<keyword evidence="3" id="KW-0732">Signal</keyword>
<keyword evidence="6" id="KW-1133">Transmembrane helix</keyword>
<keyword evidence="9" id="KW-1185">Reference proteome</keyword>
<feature type="region of interest" description="Disordered" evidence="5">
    <location>
        <begin position="30"/>
        <end position="83"/>
    </location>
</feature>
<keyword evidence="6" id="KW-0472">Membrane</keyword>
<organism evidence="8 9">
    <name type="scientific">Mycena albidolilacea</name>
    <dbReference type="NCBI Taxonomy" id="1033008"/>
    <lineage>
        <taxon>Eukaryota</taxon>
        <taxon>Fungi</taxon>
        <taxon>Dikarya</taxon>
        <taxon>Basidiomycota</taxon>
        <taxon>Agaricomycotina</taxon>
        <taxon>Agaricomycetes</taxon>
        <taxon>Agaricomycetidae</taxon>
        <taxon>Agaricales</taxon>
        <taxon>Marasmiineae</taxon>
        <taxon>Mycenaceae</taxon>
        <taxon>Mycena</taxon>
    </lineage>
</organism>
<evidence type="ECO:0000256" key="4">
    <source>
        <dbReference type="ARBA" id="ARBA00023157"/>
    </source>
</evidence>
<feature type="domain" description="CFEM" evidence="7">
    <location>
        <begin position="147"/>
        <end position="264"/>
    </location>
</feature>
<feature type="compositionally biased region" description="Low complexity" evidence="5">
    <location>
        <begin position="258"/>
        <end position="275"/>
    </location>
</feature>
<dbReference type="PROSITE" id="PS52012">
    <property type="entry name" value="CFEM"/>
    <property type="match status" value="1"/>
</dbReference>
<feature type="compositionally biased region" description="Low complexity" evidence="5">
    <location>
        <begin position="156"/>
        <end position="166"/>
    </location>
</feature>
<evidence type="ECO:0000259" key="7">
    <source>
        <dbReference type="PROSITE" id="PS52012"/>
    </source>
</evidence>
<comment type="subcellular location">
    <subcellularLocation>
        <location evidence="1">Secreted</location>
    </subcellularLocation>
</comment>
<proteinExistence type="predicted"/>
<evidence type="ECO:0000256" key="3">
    <source>
        <dbReference type="ARBA" id="ARBA00022729"/>
    </source>
</evidence>
<keyword evidence="2" id="KW-0964">Secreted</keyword>
<evidence type="ECO:0000313" key="9">
    <source>
        <dbReference type="Proteomes" id="UP001218218"/>
    </source>
</evidence>
<evidence type="ECO:0000256" key="5">
    <source>
        <dbReference type="SAM" id="MobiDB-lite"/>
    </source>
</evidence>
<reference evidence="8" key="1">
    <citation type="submission" date="2023-03" db="EMBL/GenBank/DDBJ databases">
        <title>Massive genome expansion in bonnet fungi (Mycena s.s.) driven by repeated elements and novel gene families across ecological guilds.</title>
        <authorList>
            <consortium name="Lawrence Berkeley National Laboratory"/>
            <person name="Harder C.B."/>
            <person name="Miyauchi S."/>
            <person name="Viragh M."/>
            <person name="Kuo A."/>
            <person name="Thoen E."/>
            <person name="Andreopoulos B."/>
            <person name="Lu D."/>
            <person name="Skrede I."/>
            <person name="Drula E."/>
            <person name="Henrissat B."/>
            <person name="Morin E."/>
            <person name="Kohler A."/>
            <person name="Barry K."/>
            <person name="LaButti K."/>
            <person name="Morin E."/>
            <person name="Salamov A."/>
            <person name="Lipzen A."/>
            <person name="Mereny Z."/>
            <person name="Hegedus B."/>
            <person name="Baldrian P."/>
            <person name="Stursova M."/>
            <person name="Weitz H."/>
            <person name="Taylor A."/>
            <person name="Grigoriev I.V."/>
            <person name="Nagy L.G."/>
            <person name="Martin F."/>
            <person name="Kauserud H."/>
        </authorList>
    </citation>
    <scope>NUCLEOTIDE SEQUENCE</scope>
    <source>
        <strain evidence="8">CBHHK002</strain>
    </source>
</reference>
<evidence type="ECO:0000256" key="2">
    <source>
        <dbReference type="ARBA" id="ARBA00022525"/>
    </source>
</evidence>
<sequence>MHVTHAHPPCHYPLFRTSVASRRVTAPSFCPTSTPLPRLPPLRRKDTSAVGQGAAHDIERQDPAAAVGSGQEARPMRRGGSRRSTAGWLLGWCCNTENDADRHSHTAVFLASGDYTRFALMATAPFLVCVSLYHENSQYCSAPKPHNPRLRLPEHSSGSAASSAAQPSGTAGLTPCVLNCLAAATNATECETPTNLSCTCTNTDFQFKARSCLQAECKSEDVAAVGLQQQQCAPLSLSATVPHPPPPLHPLERGADIPAPTASSAGSPGSPSAAPGSALSLFAPNGGEGLVFAVGVAVVGGLVGAVVV</sequence>
<dbReference type="Pfam" id="PF05730">
    <property type="entry name" value="CFEM"/>
    <property type="match status" value="1"/>
</dbReference>
<dbReference type="AlphaFoldDB" id="A0AAD6ZHX4"/>